<feature type="region of interest" description="Disordered" evidence="2">
    <location>
        <begin position="773"/>
        <end position="803"/>
    </location>
</feature>
<reference evidence="4 5" key="1">
    <citation type="journal article" date="2017" name="Genome Announc.">
        <title>Genome sequence of the saprophytic ascomycete Epicoccum nigrum ICMP 19927 strain isolated from New Zealand.</title>
        <authorList>
            <person name="Fokin M."/>
            <person name="Fleetwood D."/>
            <person name="Weir B.S."/>
            <person name="Villas-Boas S.G."/>
        </authorList>
    </citation>
    <scope>NUCLEOTIDE SEQUENCE [LARGE SCALE GENOMIC DNA]</scope>
    <source>
        <strain evidence="4 5">ICMP 19927</strain>
    </source>
</reference>
<evidence type="ECO:0000313" key="5">
    <source>
        <dbReference type="Proteomes" id="UP000193240"/>
    </source>
</evidence>
<dbReference type="EMBL" id="KZ107838">
    <property type="protein sequence ID" value="OSS54561.1"/>
    <property type="molecule type" value="Genomic_DNA"/>
</dbReference>
<evidence type="ECO:0000313" key="4">
    <source>
        <dbReference type="EMBL" id="OSS54561.1"/>
    </source>
</evidence>
<dbReference type="InterPro" id="IPR039327">
    <property type="entry name" value="CON7-like"/>
</dbReference>
<proteinExistence type="predicted"/>
<accession>A0A1Y2MF48</accession>
<dbReference type="InParanoid" id="A0A1Y2MF48"/>
<evidence type="ECO:0000256" key="2">
    <source>
        <dbReference type="SAM" id="MobiDB-lite"/>
    </source>
</evidence>
<feature type="region of interest" description="Disordered" evidence="2">
    <location>
        <begin position="472"/>
        <end position="498"/>
    </location>
</feature>
<evidence type="ECO:0000256" key="1">
    <source>
        <dbReference type="PROSITE-ProRule" id="PRU00042"/>
    </source>
</evidence>
<gene>
    <name evidence="4" type="ORF">B5807_00195</name>
</gene>
<name>A0A1Y2MF48_EPING</name>
<dbReference type="PANTHER" id="PTHR36167:SF4">
    <property type="entry name" value="FUNGAL N-TERMINAL DOMAIN-CONTAINING PROTEIN"/>
    <property type="match status" value="1"/>
</dbReference>
<protein>
    <recommendedName>
        <fullName evidence="3">C2H2-type domain-containing protein</fullName>
    </recommendedName>
</protein>
<keyword evidence="1" id="KW-0479">Metal-binding</keyword>
<keyword evidence="5" id="KW-1185">Reference proteome</keyword>
<dbReference type="InterPro" id="IPR013087">
    <property type="entry name" value="Znf_C2H2_type"/>
</dbReference>
<feature type="region of interest" description="Disordered" evidence="2">
    <location>
        <begin position="409"/>
        <end position="441"/>
    </location>
</feature>
<dbReference type="Gene3D" id="3.30.160.60">
    <property type="entry name" value="Classic Zinc Finger"/>
    <property type="match status" value="1"/>
</dbReference>
<keyword evidence="1" id="KW-0862">Zinc</keyword>
<dbReference type="GO" id="GO:0006355">
    <property type="term" value="P:regulation of DNA-templated transcription"/>
    <property type="evidence" value="ECO:0007669"/>
    <property type="project" value="InterPro"/>
</dbReference>
<sequence>MAEIVGLAASIVQLGGAGVKLSIELHDFITATARADKDVCDLAEELETTSSTLDHVGSTLRARHIRALASPKAIKHATKIVHRCRIIFGEVEDTIGKRWKVNKRGEKKLTWVGKLSWPLEKERVELLRQRLDSLKLDLSLLLTVLQLAQKELQSNLASEMQEKRREIRLLFLQCETAMQREKDLENKFRDLELQHKVHPDTDRQSTCTVNPNPQGPSIASQTSSNHPQAAANTEAMRRLEMYGSTSSDNDTTTTDDEGETLTVRELERCARQIQRLLQRIEDVQNGVLAGRVVKHSRKKRMYKSYQRFCRKFERDLGNSCQNLSVPTTPIHDDQRNVSPSHIHAGFRNMTDAPAVSRNPEPFISNSMQGSVTHDFATAIHPQHWKGMQLHDTSLSSVVRISALRPAKRLQHSPLPSYTTRGQTEPIKAHSGPSLSSAPFESHHHERYRINYTENLDEDTNMAATYQSIPLQDLNRPSDENHNAPAPQSHRRTLSDRGRNLIRQTGGITTGQFRSCQFATIADVSPSPTRRPRLNTDTAVGQSGIQRMVPGHDGDVADSPIDAGAFQAAIGFGMDMNFQGDTSPLSALRKSNSTSSLSQTAAILDLEDRKLGGPLHDYPQSMLQRQPQVMMPSELPTIVSSNPHVAGMPVHSFLSPCSSPMLTTECNDLSYPRTTGKLNDSPKWMSSGLEEVDFELEEVSNDVSNTESIIILPGFCEDAESDRGVATLQDTGVMDRFKELQFAGSSTDEESKERIYLRKKKQWNAGIFKRTHSQSVEEESSYSDNGSQDDNKPEARRLRRKLRRPRPLDRRGSLIFEDKGFSNTDPYSMPYTTASPYHTIPTTLTPEMPTYTYLPPLISSAYPTTLPGHLPSMKSEYYAEEDLSPFGVGYAAIGGIDIPSPHAYADHNAHVRIPTRQQSYSYVRKGDRDEISKTGVCSEQSQQETVYDGALYRSPPTSQKHLFPITMSMEHGTEAKSETGAEEGARCGHPGCGKVFFRPDLLKRHEERHTNPSTVENTDDSTSTHDFDAVDSYIRSIGFAPNHYTPSTVYSTIPTTPPDTINVAHLPSIRSDCGEDPTSFSVGYSAINKQKPPELAYTPDTAGQSSSVKFTKNGRITKAKKGRKDHYCECGWSYTRLEHLRRHQQNRVDEIHCKNPGCGKASYCLDFLQRHEEQHNNFDDTPRMLSSWPLIPSLASTDVQEWQAGMGHDPHAPIQGWKVSEASTAQNPEYSPSRVCSTIAIDIPQSLLDSASDESLQSREWTNVIDGAPLSTTEAAGRDIVDILLEQWTVPIGA</sequence>
<organism evidence="4 5">
    <name type="scientific">Epicoccum nigrum</name>
    <name type="common">Soil fungus</name>
    <name type="synonym">Epicoccum purpurascens</name>
    <dbReference type="NCBI Taxonomy" id="105696"/>
    <lineage>
        <taxon>Eukaryota</taxon>
        <taxon>Fungi</taxon>
        <taxon>Dikarya</taxon>
        <taxon>Ascomycota</taxon>
        <taxon>Pezizomycotina</taxon>
        <taxon>Dothideomycetes</taxon>
        <taxon>Pleosporomycetidae</taxon>
        <taxon>Pleosporales</taxon>
        <taxon>Pleosporineae</taxon>
        <taxon>Didymellaceae</taxon>
        <taxon>Epicoccum</taxon>
    </lineage>
</organism>
<dbReference type="SMART" id="SM00355">
    <property type="entry name" value="ZnF_C2H2"/>
    <property type="match status" value="2"/>
</dbReference>
<dbReference type="PANTHER" id="PTHR36167">
    <property type="entry name" value="C2H2 FINGER DOMAIN TRANSCRIPTION FACTOR (EUROFUNG)-RELATED"/>
    <property type="match status" value="1"/>
</dbReference>
<feature type="domain" description="C2H2-type" evidence="3">
    <location>
        <begin position="984"/>
        <end position="1013"/>
    </location>
</feature>
<feature type="region of interest" description="Disordered" evidence="2">
    <location>
        <begin position="1004"/>
        <end position="1023"/>
    </location>
</feature>
<dbReference type="PROSITE" id="PS00028">
    <property type="entry name" value="ZINC_FINGER_C2H2_1"/>
    <property type="match status" value="1"/>
</dbReference>
<keyword evidence="1" id="KW-0863">Zinc-finger</keyword>
<dbReference type="PROSITE" id="PS50157">
    <property type="entry name" value="ZINC_FINGER_C2H2_2"/>
    <property type="match status" value="1"/>
</dbReference>
<dbReference type="STRING" id="105696.A0A1Y2MF48"/>
<evidence type="ECO:0000259" key="3">
    <source>
        <dbReference type="PROSITE" id="PS50157"/>
    </source>
</evidence>
<feature type="compositionally biased region" description="Polar residues" evidence="2">
    <location>
        <begin position="413"/>
        <end position="422"/>
    </location>
</feature>
<feature type="compositionally biased region" description="Polar residues" evidence="2">
    <location>
        <begin position="204"/>
        <end position="231"/>
    </location>
</feature>
<feature type="region of interest" description="Disordered" evidence="2">
    <location>
        <begin position="199"/>
        <end position="231"/>
    </location>
</feature>
<dbReference type="GO" id="GO:0008270">
    <property type="term" value="F:zinc ion binding"/>
    <property type="evidence" value="ECO:0007669"/>
    <property type="project" value="UniProtKB-KW"/>
</dbReference>
<dbReference type="Proteomes" id="UP000193240">
    <property type="component" value="Unassembled WGS sequence"/>
</dbReference>